<dbReference type="InterPro" id="IPR045312">
    <property type="entry name" value="PCBER-like"/>
</dbReference>
<dbReference type="CDD" id="cd05259">
    <property type="entry name" value="PCBER_SDR_a"/>
    <property type="match status" value="1"/>
</dbReference>
<keyword evidence="2" id="KW-0560">Oxidoreductase</keyword>
<sequence length="300" mass="32389">MAAYKNIAIFGASGNVGKIILDGLVTSSKFNITVLQRQESKATFGTGIDVRKTDFSDKDLENALKGQDAVISALGAAAFGEQKKIVDAAVRAGVKRFLPSEFSASIEDDTVLQLLPLFTQKKEIIQYLKTKQSEGFSWTGLATSGLFDWGLSSGFLGFDIAQRTATIWDGGNKTFTLTNEKQLGQAVVSVLEHPEETSNRYLYVYSVKTSQSEILAALEEETAARWTINAVTTEEQVSEAGKKLGAGDFEGAFILVRATVFGNVSGLRSDYTKEANLANEVLGLSTETVQDVVKRVVAST</sequence>
<gene>
    <name evidence="4" type="ORF">AK830_g88</name>
</gene>
<reference evidence="4 5" key="1">
    <citation type="submission" date="2015-09" db="EMBL/GenBank/DDBJ databases">
        <title>Draft genome of a European isolate of the apple canker pathogen Neonectria ditissima.</title>
        <authorList>
            <person name="Gomez-Cortecero A."/>
            <person name="Harrison R.J."/>
            <person name="Armitage A.D."/>
        </authorList>
    </citation>
    <scope>NUCLEOTIDE SEQUENCE [LARGE SCALE GENOMIC DNA]</scope>
    <source>
        <strain evidence="4 5">R09/05</strain>
    </source>
</reference>
<dbReference type="PANTHER" id="PTHR47706">
    <property type="entry name" value="NMRA-LIKE FAMILY PROTEIN"/>
    <property type="match status" value="1"/>
</dbReference>
<dbReference type="Gene3D" id="3.90.25.10">
    <property type="entry name" value="UDP-galactose 4-epimerase, domain 1"/>
    <property type="match status" value="1"/>
</dbReference>
<dbReference type="OrthoDB" id="9984533at2759"/>
<dbReference type="InterPro" id="IPR036291">
    <property type="entry name" value="NAD(P)-bd_dom_sf"/>
</dbReference>
<dbReference type="GO" id="GO:0016491">
    <property type="term" value="F:oxidoreductase activity"/>
    <property type="evidence" value="ECO:0007669"/>
    <property type="project" value="UniProtKB-KW"/>
</dbReference>
<organism evidence="4 5">
    <name type="scientific">Neonectria ditissima</name>
    <dbReference type="NCBI Taxonomy" id="78410"/>
    <lineage>
        <taxon>Eukaryota</taxon>
        <taxon>Fungi</taxon>
        <taxon>Dikarya</taxon>
        <taxon>Ascomycota</taxon>
        <taxon>Pezizomycotina</taxon>
        <taxon>Sordariomycetes</taxon>
        <taxon>Hypocreomycetidae</taxon>
        <taxon>Hypocreales</taxon>
        <taxon>Nectriaceae</taxon>
        <taxon>Neonectria</taxon>
    </lineage>
</organism>
<evidence type="ECO:0000256" key="1">
    <source>
        <dbReference type="ARBA" id="ARBA00022857"/>
    </source>
</evidence>
<dbReference type="Pfam" id="PF05368">
    <property type="entry name" value="NmrA"/>
    <property type="match status" value="1"/>
</dbReference>
<dbReference type="InterPro" id="IPR008030">
    <property type="entry name" value="NmrA-like"/>
</dbReference>
<evidence type="ECO:0000313" key="4">
    <source>
        <dbReference type="EMBL" id="KPM46346.1"/>
    </source>
</evidence>
<keyword evidence="1" id="KW-0521">NADP</keyword>
<dbReference type="InterPro" id="IPR051609">
    <property type="entry name" value="NmrA/Isoflavone_reductase-like"/>
</dbReference>
<evidence type="ECO:0000256" key="2">
    <source>
        <dbReference type="ARBA" id="ARBA00023002"/>
    </source>
</evidence>
<evidence type="ECO:0000259" key="3">
    <source>
        <dbReference type="Pfam" id="PF05368"/>
    </source>
</evidence>
<dbReference type="Gene3D" id="3.40.50.720">
    <property type="entry name" value="NAD(P)-binding Rossmann-like Domain"/>
    <property type="match status" value="1"/>
</dbReference>
<comment type="caution">
    <text evidence="4">The sequence shown here is derived from an EMBL/GenBank/DDBJ whole genome shotgun (WGS) entry which is preliminary data.</text>
</comment>
<dbReference type="AlphaFoldDB" id="A0A0P7C3F6"/>
<dbReference type="PANTHER" id="PTHR47706:SF9">
    <property type="entry name" value="NMRA-LIKE DOMAIN-CONTAINING PROTEIN-RELATED"/>
    <property type="match status" value="1"/>
</dbReference>
<protein>
    <recommendedName>
        <fullName evidence="3">NmrA-like domain-containing protein</fullName>
    </recommendedName>
</protein>
<dbReference type="Proteomes" id="UP000050424">
    <property type="component" value="Unassembled WGS sequence"/>
</dbReference>
<dbReference type="SUPFAM" id="SSF51735">
    <property type="entry name" value="NAD(P)-binding Rossmann-fold domains"/>
    <property type="match status" value="1"/>
</dbReference>
<dbReference type="EMBL" id="LKCW01000001">
    <property type="protein sequence ID" value="KPM46346.1"/>
    <property type="molecule type" value="Genomic_DNA"/>
</dbReference>
<keyword evidence="5" id="KW-1185">Reference proteome</keyword>
<name>A0A0P7C3F6_9HYPO</name>
<proteinExistence type="predicted"/>
<dbReference type="STRING" id="78410.A0A0P7C3F6"/>
<feature type="domain" description="NmrA-like" evidence="3">
    <location>
        <begin position="5"/>
        <end position="234"/>
    </location>
</feature>
<accession>A0A0P7C3F6</accession>
<evidence type="ECO:0000313" key="5">
    <source>
        <dbReference type="Proteomes" id="UP000050424"/>
    </source>
</evidence>